<keyword evidence="1" id="KW-0479">Metal-binding</keyword>
<sequence length="199" mass="21597">MHISCDAIRHAFDSTTFHRGEGYARNGMVGTVQFRGDRLVGEVRGSGWNVYEQVIRIMPGRDGMEFHGNCSCPVAYNCKHVVAVLLAGVERHVLEPARETGLSLPATLWLQQLAQVQSAVAPSARAAPRATSQFRLAYVFCPDHRSGQPDLLLCKARTRADGDITGATVIANLSTLTYDPPATCGRKTMCRSSCTSKCG</sequence>
<dbReference type="EMBL" id="CP119083">
    <property type="protein sequence ID" value="WEF32148.1"/>
    <property type="molecule type" value="Genomic_DNA"/>
</dbReference>
<protein>
    <submittedName>
        <fullName evidence="3">SWIM zinc finger family protein</fullName>
    </submittedName>
</protein>
<accession>A0ABY8BAJ8</accession>
<gene>
    <name evidence="3" type="ORF">PX653_22420</name>
</gene>
<evidence type="ECO:0000256" key="1">
    <source>
        <dbReference type="PROSITE-ProRule" id="PRU00325"/>
    </source>
</evidence>
<evidence type="ECO:0000313" key="4">
    <source>
        <dbReference type="Proteomes" id="UP001216510"/>
    </source>
</evidence>
<proteinExistence type="predicted"/>
<dbReference type="Pfam" id="PF04434">
    <property type="entry name" value="SWIM"/>
    <property type="match status" value="1"/>
</dbReference>
<evidence type="ECO:0000313" key="3">
    <source>
        <dbReference type="EMBL" id="WEF32148.1"/>
    </source>
</evidence>
<dbReference type="Proteomes" id="UP001216510">
    <property type="component" value="Chromosome"/>
</dbReference>
<dbReference type="InterPro" id="IPR007527">
    <property type="entry name" value="Znf_SWIM"/>
</dbReference>
<keyword evidence="4" id="KW-1185">Reference proteome</keyword>
<keyword evidence="1" id="KW-0863">Zinc-finger</keyword>
<reference evidence="3 4" key="1">
    <citation type="submission" date="2023-02" db="EMBL/GenBank/DDBJ databases">
        <title>Gemone sequence of Telluria chitinolytica ACM 3522T.</title>
        <authorList>
            <person name="Frediansyah A."/>
            <person name="Miess H."/>
            <person name="Gross H."/>
        </authorList>
    </citation>
    <scope>NUCLEOTIDE SEQUENCE [LARGE SCALE GENOMIC DNA]</scope>
    <source>
        <strain evidence="3 4">ACM 3522</strain>
    </source>
</reference>
<dbReference type="PROSITE" id="PS50966">
    <property type="entry name" value="ZF_SWIM"/>
    <property type="match status" value="1"/>
</dbReference>
<evidence type="ECO:0000259" key="2">
    <source>
        <dbReference type="PROSITE" id="PS50966"/>
    </source>
</evidence>
<dbReference type="RefSeq" id="WP_277414906.1">
    <property type="nucleotide sequence ID" value="NZ_CP119083.1"/>
</dbReference>
<organism evidence="3 4">
    <name type="scientific">Pseudoduganella chitinolytica</name>
    <dbReference type="NCBI Taxonomy" id="34070"/>
    <lineage>
        <taxon>Bacteria</taxon>
        <taxon>Pseudomonadati</taxon>
        <taxon>Pseudomonadota</taxon>
        <taxon>Betaproteobacteria</taxon>
        <taxon>Burkholderiales</taxon>
        <taxon>Oxalobacteraceae</taxon>
        <taxon>Telluria group</taxon>
        <taxon>Pseudoduganella</taxon>
    </lineage>
</organism>
<feature type="domain" description="SWIM-type" evidence="2">
    <location>
        <begin position="55"/>
        <end position="89"/>
    </location>
</feature>
<keyword evidence="1" id="KW-0862">Zinc</keyword>
<name>A0ABY8BAJ8_9BURK</name>